<organism evidence="1 2">
    <name type="scientific">Aquimarina algiphila</name>
    <dbReference type="NCBI Taxonomy" id="2047982"/>
    <lineage>
        <taxon>Bacteria</taxon>
        <taxon>Pseudomonadati</taxon>
        <taxon>Bacteroidota</taxon>
        <taxon>Flavobacteriia</taxon>
        <taxon>Flavobacteriales</taxon>
        <taxon>Flavobacteriaceae</taxon>
        <taxon>Aquimarina</taxon>
    </lineage>
</organism>
<accession>A0A554VRJ4</accession>
<dbReference type="OrthoDB" id="10011130at2"/>
<keyword evidence="2" id="KW-1185">Reference proteome</keyword>
<sequence>MGKSKDIFLEVVQSGNLGYDSGFTKKDAQNTGRVAAQKIIEAGEVGVIEALTNVVRLKEVVTALFEELKQSKEVEDIDKMVSMQGVQFSSRNTGDLLDYEQDEVYKELKEKLADRKELLRVSYKSKDTIYDSEGIEIPKVQIKKYGSRSLVINF</sequence>
<reference evidence="1 2" key="1">
    <citation type="submission" date="2019-07" db="EMBL/GenBank/DDBJ databases">
        <title>The draft genome sequence of Aquimarina algiphila M91.</title>
        <authorList>
            <person name="Meng X."/>
        </authorList>
    </citation>
    <scope>NUCLEOTIDE SEQUENCE [LARGE SCALE GENOMIC DNA]</scope>
    <source>
        <strain evidence="1 2">M91</strain>
    </source>
</reference>
<evidence type="ECO:0000313" key="2">
    <source>
        <dbReference type="Proteomes" id="UP000318833"/>
    </source>
</evidence>
<evidence type="ECO:0000313" key="1">
    <source>
        <dbReference type="EMBL" id="TSE11266.1"/>
    </source>
</evidence>
<dbReference type="RefSeq" id="WP_143915190.1">
    <property type="nucleotide sequence ID" value="NZ_CANMXV010000003.1"/>
</dbReference>
<gene>
    <name evidence="1" type="ORF">FOF46_01160</name>
</gene>
<proteinExistence type="predicted"/>
<name>A0A554VRJ4_9FLAO</name>
<dbReference type="EMBL" id="VLNR01000002">
    <property type="protein sequence ID" value="TSE11266.1"/>
    <property type="molecule type" value="Genomic_DNA"/>
</dbReference>
<dbReference type="Proteomes" id="UP000318833">
    <property type="component" value="Unassembled WGS sequence"/>
</dbReference>
<dbReference type="AlphaFoldDB" id="A0A554VRJ4"/>
<comment type="caution">
    <text evidence="1">The sequence shown here is derived from an EMBL/GenBank/DDBJ whole genome shotgun (WGS) entry which is preliminary data.</text>
</comment>
<protein>
    <submittedName>
        <fullName evidence="1">Uncharacterized protein</fullName>
    </submittedName>
</protein>